<proteinExistence type="predicted"/>
<accession>A0ABU8GYS7</accession>
<reference evidence="2 3" key="1">
    <citation type="submission" date="2024-03" db="EMBL/GenBank/DDBJ databases">
        <title>First Report of Pectobacterium brasiliscabiei causing potato scab in china.</title>
        <authorList>
            <person name="Handique U."/>
        </authorList>
    </citation>
    <scope>NUCLEOTIDE SEQUENCE [LARGE SCALE GENOMIC DNA]</scope>
    <source>
        <strain evidence="2 3">ZRIMU1503</strain>
    </source>
</reference>
<dbReference type="Gene3D" id="3.50.50.60">
    <property type="entry name" value="FAD/NAD(P)-binding domain"/>
    <property type="match status" value="1"/>
</dbReference>
<keyword evidence="1" id="KW-0175">Coiled coil</keyword>
<comment type="caution">
    <text evidence="2">The sequence shown here is derived from an EMBL/GenBank/DDBJ whole genome shotgun (WGS) entry which is preliminary data.</text>
</comment>
<dbReference type="RefSeq" id="WP_336559471.1">
    <property type="nucleotide sequence ID" value="NZ_JBBAYM010000923.1"/>
</dbReference>
<feature type="non-terminal residue" evidence="2">
    <location>
        <position position="1"/>
    </location>
</feature>
<evidence type="ECO:0000256" key="1">
    <source>
        <dbReference type="SAM" id="Coils"/>
    </source>
</evidence>
<dbReference type="Proteomes" id="UP001365781">
    <property type="component" value="Unassembled WGS sequence"/>
</dbReference>
<name>A0ABU8GYS7_9ACTN</name>
<organism evidence="2 3">
    <name type="scientific">Streptomyces brasiliscabiei</name>
    <dbReference type="NCBI Taxonomy" id="2736302"/>
    <lineage>
        <taxon>Bacteria</taxon>
        <taxon>Bacillati</taxon>
        <taxon>Actinomycetota</taxon>
        <taxon>Actinomycetes</taxon>
        <taxon>Kitasatosporales</taxon>
        <taxon>Streptomycetaceae</taxon>
        <taxon>Streptomyces</taxon>
    </lineage>
</organism>
<sequence length="65" mass="7563">AASYQYVLYGMGFRTEIEASALSDEARAAERAVRENRQQIEKLRTKLPRHRDLIRKIVEYGLQPV</sequence>
<feature type="coiled-coil region" evidence="1">
    <location>
        <begin position="19"/>
        <end position="46"/>
    </location>
</feature>
<gene>
    <name evidence="2" type="ORF">WB403_52130</name>
</gene>
<keyword evidence="3" id="KW-1185">Reference proteome</keyword>
<dbReference type="EMBL" id="JBBAYM010000923">
    <property type="protein sequence ID" value="MEI5617665.1"/>
    <property type="molecule type" value="Genomic_DNA"/>
</dbReference>
<evidence type="ECO:0000313" key="2">
    <source>
        <dbReference type="EMBL" id="MEI5617665.1"/>
    </source>
</evidence>
<evidence type="ECO:0000313" key="3">
    <source>
        <dbReference type="Proteomes" id="UP001365781"/>
    </source>
</evidence>
<protein>
    <submittedName>
        <fullName evidence="2">Uncharacterized protein</fullName>
    </submittedName>
</protein>
<dbReference type="InterPro" id="IPR036188">
    <property type="entry name" value="FAD/NAD-bd_sf"/>
</dbReference>